<keyword evidence="1 2" id="KW-0812">Transmembrane</keyword>
<dbReference type="EMBL" id="JACTNZ010000005">
    <property type="protein sequence ID" value="KAG5548296.1"/>
    <property type="molecule type" value="Genomic_DNA"/>
</dbReference>
<gene>
    <name evidence="4" type="ORF">RHGRI_013857</name>
</gene>
<keyword evidence="1 2" id="KW-1133">Transmembrane helix</keyword>
<dbReference type="InterPro" id="IPR045095">
    <property type="entry name" value="ACDP"/>
</dbReference>
<evidence type="ECO:0000313" key="5">
    <source>
        <dbReference type="Proteomes" id="UP000823749"/>
    </source>
</evidence>
<comment type="caution">
    <text evidence="4">The sequence shown here is derived from an EMBL/GenBank/DDBJ whole genome shotgun (WGS) entry which is preliminary data.</text>
</comment>
<dbReference type="Proteomes" id="UP000823749">
    <property type="component" value="Chromosome 5"/>
</dbReference>
<name>A0AAV6K742_9ERIC</name>
<dbReference type="PROSITE" id="PS51846">
    <property type="entry name" value="CNNM"/>
    <property type="match status" value="1"/>
</dbReference>
<dbReference type="GO" id="GO:0030026">
    <property type="term" value="P:intracellular manganese ion homeostasis"/>
    <property type="evidence" value="ECO:0007669"/>
    <property type="project" value="TreeGrafter"/>
</dbReference>
<evidence type="ECO:0000259" key="3">
    <source>
        <dbReference type="PROSITE" id="PS51846"/>
    </source>
</evidence>
<dbReference type="GO" id="GO:0005737">
    <property type="term" value="C:cytoplasm"/>
    <property type="evidence" value="ECO:0007669"/>
    <property type="project" value="TreeGrafter"/>
</dbReference>
<organism evidence="4 5">
    <name type="scientific">Rhododendron griersonianum</name>
    <dbReference type="NCBI Taxonomy" id="479676"/>
    <lineage>
        <taxon>Eukaryota</taxon>
        <taxon>Viridiplantae</taxon>
        <taxon>Streptophyta</taxon>
        <taxon>Embryophyta</taxon>
        <taxon>Tracheophyta</taxon>
        <taxon>Spermatophyta</taxon>
        <taxon>Magnoliopsida</taxon>
        <taxon>eudicotyledons</taxon>
        <taxon>Gunneridae</taxon>
        <taxon>Pentapetalae</taxon>
        <taxon>asterids</taxon>
        <taxon>Ericales</taxon>
        <taxon>Ericaceae</taxon>
        <taxon>Ericoideae</taxon>
        <taxon>Rhodoreae</taxon>
        <taxon>Rhododendron</taxon>
    </lineage>
</organism>
<accession>A0AAV6K742</accession>
<dbReference type="Pfam" id="PF01595">
    <property type="entry name" value="CNNM"/>
    <property type="match status" value="1"/>
</dbReference>
<feature type="transmembrane region" description="Helical" evidence="2">
    <location>
        <begin position="123"/>
        <end position="147"/>
    </location>
</feature>
<evidence type="ECO:0000256" key="2">
    <source>
        <dbReference type="SAM" id="Phobius"/>
    </source>
</evidence>
<dbReference type="AlphaFoldDB" id="A0AAV6K742"/>
<evidence type="ECO:0000256" key="1">
    <source>
        <dbReference type="PROSITE-ProRule" id="PRU01193"/>
    </source>
</evidence>
<dbReference type="InterPro" id="IPR046342">
    <property type="entry name" value="CBS_dom_sf"/>
</dbReference>
<dbReference type="SUPFAM" id="SSF54631">
    <property type="entry name" value="CBS-domain pair"/>
    <property type="match status" value="1"/>
</dbReference>
<feature type="domain" description="CNNM transmembrane" evidence="3">
    <location>
        <begin position="8"/>
        <end position="191"/>
    </location>
</feature>
<proteinExistence type="predicted"/>
<reference evidence="4" key="1">
    <citation type="submission" date="2020-08" db="EMBL/GenBank/DDBJ databases">
        <title>Plant Genome Project.</title>
        <authorList>
            <person name="Zhang R.-G."/>
        </authorList>
    </citation>
    <scope>NUCLEOTIDE SEQUENCE</scope>
    <source>
        <strain evidence="4">WSP0</strain>
        <tissue evidence="4">Leaf</tissue>
    </source>
</reference>
<feature type="transmembrane region" description="Helical" evidence="2">
    <location>
        <begin position="97"/>
        <end position="116"/>
    </location>
</feature>
<dbReference type="InterPro" id="IPR002550">
    <property type="entry name" value="CNNM"/>
</dbReference>
<feature type="transmembrane region" description="Helical" evidence="2">
    <location>
        <begin position="12"/>
        <end position="34"/>
    </location>
</feature>
<sequence length="480" mass="53491">MTVEYKCCGTDFFIHVSIIVFLVMFAGMMSGLTLGLMSMSLVDLEVLAKSGTPKDRKYAEKILPVVRKQHLLLCTLLICNAAAMEALPIFLDGLVTAWGAILISVTLILLFGEIIPQSVCSRYGLAIGSTVAPFVRVLVWICFPIAYPISKLLDFLLGKGHVALFRRAELKTLVDLHGNEAGKGGELTHDETTIIAGALELTEKTASDAMTPITETFAIDINAKLDRKLMHLVLEKGHSRVPVYYEQTTNIIGVILIEIQIFLSLYVVCTAVGHLFLYFRVPEILPLYDILNEFQKGHSHIAVVVRQCNKREEQPDNKIAENVDVEKIAQEKALKAKRQLQKWKSFPNTGSKSIRGTSRSKKWSKDMYSDILRIDDSPLPKLPEEEEAVGIITMEDVIEELLQISVLVLNSLDPNISLTPCRRRYLMRPTTISRIHDNGFVYKHTTIEGGGDSRVVEVPAAVAEHEEAVDFTGEEVVGWD</sequence>
<evidence type="ECO:0000313" key="4">
    <source>
        <dbReference type="EMBL" id="KAG5548296.1"/>
    </source>
</evidence>
<dbReference type="GO" id="GO:0010960">
    <property type="term" value="P:magnesium ion homeostasis"/>
    <property type="evidence" value="ECO:0007669"/>
    <property type="project" value="InterPro"/>
</dbReference>
<keyword evidence="1 2" id="KW-0472">Membrane</keyword>
<dbReference type="PANTHER" id="PTHR12064:SF59">
    <property type="entry name" value="CNNM TRANSMEMBRANE DOMAIN-CONTAINING PROTEIN"/>
    <property type="match status" value="1"/>
</dbReference>
<keyword evidence="5" id="KW-1185">Reference proteome</keyword>
<dbReference type="Gene3D" id="3.10.580.10">
    <property type="entry name" value="CBS-domain"/>
    <property type="match status" value="1"/>
</dbReference>
<dbReference type="GO" id="GO:0016020">
    <property type="term" value="C:membrane"/>
    <property type="evidence" value="ECO:0007669"/>
    <property type="project" value="UniProtKB-UniRule"/>
</dbReference>
<protein>
    <recommendedName>
        <fullName evidence="3">CNNM transmembrane domain-containing protein</fullName>
    </recommendedName>
</protein>
<dbReference type="PANTHER" id="PTHR12064">
    <property type="entry name" value="METAL TRANSPORTER CNNM"/>
    <property type="match status" value="1"/>
</dbReference>